<evidence type="ECO:0000256" key="6">
    <source>
        <dbReference type="ARBA" id="ARBA00022759"/>
    </source>
</evidence>
<gene>
    <name evidence="12" type="ORF">MJA45_08110</name>
</gene>
<evidence type="ECO:0000259" key="11">
    <source>
        <dbReference type="PROSITE" id="PS50126"/>
    </source>
</evidence>
<accession>A0AA96LGV0</accession>
<dbReference type="PANTHER" id="PTHR30001:SF1">
    <property type="entry name" value="RIBONUCLEASE E_G-LIKE PROTEIN, CHLOROPLASTIC"/>
    <property type="match status" value="1"/>
</dbReference>
<dbReference type="SUPFAM" id="SSF50249">
    <property type="entry name" value="Nucleic acid-binding proteins"/>
    <property type="match status" value="1"/>
</dbReference>
<dbReference type="NCBIfam" id="TIGR00757">
    <property type="entry name" value="RNaseEG"/>
    <property type="match status" value="1"/>
</dbReference>
<dbReference type="Proteomes" id="UP001305702">
    <property type="component" value="Chromosome"/>
</dbReference>
<keyword evidence="8" id="KW-0460">Magnesium</keyword>
<keyword evidence="13" id="KW-1185">Reference proteome</keyword>
<dbReference type="PANTHER" id="PTHR30001">
    <property type="entry name" value="RIBONUCLEASE"/>
    <property type="match status" value="1"/>
</dbReference>
<evidence type="ECO:0000256" key="8">
    <source>
        <dbReference type="ARBA" id="ARBA00022842"/>
    </source>
</evidence>
<dbReference type="GO" id="GO:0016787">
    <property type="term" value="F:hydrolase activity"/>
    <property type="evidence" value="ECO:0007669"/>
    <property type="project" value="UniProtKB-KW"/>
</dbReference>
<dbReference type="InterPro" id="IPR003029">
    <property type="entry name" value="S1_domain"/>
</dbReference>
<dbReference type="EMBL" id="CP130318">
    <property type="protein sequence ID" value="WNQ12979.1"/>
    <property type="molecule type" value="Genomic_DNA"/>
</dbReference>
<evidence type="ECO:0000256" key="7">
    <source>
        <dbReference type="ARBA" id="ARBA00022801"/>
    </source>
</evidence>
<dbReference type="InterPro" id="IPR019307">
    <property type="entry name" value="RNA-bd_AU-1/RNase_E/G"/>
</dbReference>
<keyword evidence="7" id="KW-0378">Hydrolase</keyword>
<keyword evidence="4" id="KW-0540">Nuclease</keyword>
<protein>
    <submittedName>
        <fullName evidence="12">Rne/Rng family ribonuclease</fullName>
    </submittedName>
</protein>
<evidence type="ECO:0000313" key="12">
    <source>
        <dbReference type="EMBL" id="WNQ12979.1"/>
    </source>
</evidence>
<dbReference type="GO" id="GO:0005737">
    <property type="term" value="C:cytoplasm"/>
    <property type="evidence" value="ECO:0007669"/>
    <property type="project" value="TreeGrafter"/>
</dbReference>
<dbReference type="Gene3D" id="2.40.50.140">
    <property type="entry name" value="Nucleic acid-binding proteins"/>
    <property type="match status" value="1"/>
</dbReference>
<dbReference type="GO" id="GO:0003723">
    <property type="term" value="F:RNA binding"/>
    <property type="evidence" value="ECO:0007669"/>
    <property type="project" value="UniProtKB-KW"/>
</dbReference>
<evidence type="ECO:0000256" key="9">
    <source>
        <dbReference type="ARBA" id="ARBA00022884"/>
    </source>
</evidence>
<sequence length="418" mass="47196">MKQVIIHHANGTSKAALLEDGRLSEFYVEQTGEKERAGNLYKGRVVNVLPGMQSAFVDIGLEKNAFLYRDDLLPAHLEKQPADKPCIQELVRPGQELIVQVKKEPSGSKGARVTTHFTLPGRWIVYMPNADYTAVSRKIESNEEKLRLKQIGDELRSGGDGIILRTIAAGQPAESLGRDWERLHSVWEGVLQEASLQKAPCLLFQDLALVPRLARDLFTDGIDELVVDDEELAEQIGRMVKDTAPKLARCVRVYRGEIPVFYSFPVAEELEKAFRRKIWLNNGAYLVMDQTEALTVIDVNTGRYTGGENLEQTVFETNMEAAREIVRLLRLRDIGGIIVVDFIDMKDENHRQAVRRQMEESARADRTKTLMIGWTKLGLFELTRKKNRQALDGQFFDSCPYCGGSGKVHSKDHPLYGQ</sequence>
<reference evidence="12 13" key="1">
    <citation type="submission" date="2022-02" db="EMBL/GenBank/DDBJ databases">
        <title>Paenibacillus sp. MBLB1776 Whole Genome Shotgun Sequencing.</title>
        <authorList>
            <person name="Hwang C.Y."/>
            <person name="Cho E.-S."/>
            <person name="Seo M.-J."/>
        </authorList>
    </citation>
    <scope>NUCLEOTIDE SEQUENCE [LARGE SCALE GENOMIC DNA]</scope>
    <source>
        <strain evidence="12 13">MBLB1776</strain>
    </source>
</reference>
<evidence type="ECO:0000256" key="4">
    <source>
        <dbReference type="ARBA" id="ARBA00022722"/>
    </source>
</evidence>
<organism evidence="12 13">
    <name type="scientific">Paenibacillus aurantius</name>
    <dbReference type="NCBI Taxonomy" id="2918900"/>
    <lineage>
        <taxon>Bacteria</taxon>
        <taxon>Bacillati</taxon>
        <taxon>Bacillota</taxon>
        <taxon>Bacilli</taxon>
        <taxon>Bacillales</taxon>
        <taxon>Paenibacillaceae</taxon>
        <taxon>Paenibacillus</taxon>
    </lineage>
</organism>
<dbReference type="GO" id="GO:0046872">
    <property type="term" value="F:metal ion binding"/>
    <property type="evidence" value="ECO:0007669"/>
    <property type="project" value="UniProtKB-KW"/>
</dbReference>
<keyword evidence="5" id="KW-0479">Metal-binding</keyword>
<evidence type="ECO:0000256" key="10">
    <source>
        <dbReference type="ARBA" id="ARBA00023136"/>
    </source>
</evidence>
<dbReference type="InterPro" id="IPR012340">
    <property type="entry name" value="NA-bd_OB-fold"/>
</dbReference>
<dbReference type="SMART" id="SM00316">
    <property type="entry name" value="S1"/>
    <property type="match status" value="1"/>
</dbReference>
<dbReference type="RefSeq" id="WP_315606759.1">
    <property type="nucleotide sequence ID" value="NZ_CP130318.1"/>
</dbReference>
<dbReference type="CDD" id="cd04453">
    <property type="entry name" value="S1_RNase_E"/>
    <property type="match status" value="1"/>
</dbReference>
<evidence type="ECO:0000313" key="13">
    <source>
        <dbReference type="Proteomes" id="UP001305702"/>
    </source>
</evidence>
<keyword evidence="6" id="KW-0255">Endonuclease</keyword>
<keyword evidence="10" id="KW-0472">Membrane</keyword>
<dbReference type="Pfam" id="PF10150">
    <property type="entry name" value="RNase_E_G"/>
    <property type="match status" value="1"/>
</dbReference>
<proteinExistence type="predicted"/>
<dbReference type="GO" id="GO:0004519">
    <property type="term" value="F:endonuclease activity"/>
    <property type="evidence" value="ECO:0007669"/>
    <property type="project" value="UniProtKB-KW"/>
</dbReference>
<name>A0AA96LGV0_9BACL</name>
<dbReference type="InterPro" id="IPR004659">
    <property type="entry name" value="RNase_E/G"/>
</dbReference>
<feature type="domain" description="S1 motif" evidence="11">
    <location>
        <begin position="38"/>
        <end position="116"/>
    </location>
</feature>
<evidence type="ECO:0000256" key="2">
    <source>
        <dbReference type="ARBA" id="ARBA00022475"/>
    </source>
</evidence>
<dbReference type="GO" id="GO:0004540">
    <property type="term" value="F:RNA nuclease activity"/>
    <property type="evidence" value="ECO:0007669"/>
    <property type="project" value="InterPro"/>
</dbReference>
<keyword evidence="2" id="KW-1003">Cell membrane</keyword>
<dbReference type="PROSITE" id="PS50126">
    <property type="entry name" value="S1"/>
    <property type="match status" value="1"/>
</dbReference>
<keyword evidence="3" id="KW-0997">Cell inner membrane</keyword>
<dbReference type="GO" id="GO:0006364">
    <property type="term" value="P:rRNA processing"/>
    <property type="evidence" value="ECO:0007669"/>
    <property type="project" value="TreeGrafter"/>
</dbReference>
<comment type="cofactor">
    <cofactor evidence="1">
        <name>Mg(2+)</name>
        <dbReference type="ChEBI" id="CHEBI:18420"/>
    </cofactor>
</comment>
<dbReference type="KEGG" id="paun:MJA45_08110"/>
<dbReference type="AlphaFoldDB" id="A0AA96LGV0"/>
<evidence type="ECO:0000256" key="1">
    <source>
        <dbReference type="ARBA" id="ARBA00001946"/>
    </source>
</evidence>
<evidence type="ECO:0000256" key="3">
    <source>
        <dbReference type="ARBA" id="ARBA00022519"/>
    </source>
</evidence>
<keyword evidence="9" id="KW-0694">RNA-binding</keyword>
<evidence type="ECO:0000256" key="5">
    <source>
        <dbReference type="ARBA" id="ARBA00022723"/>
    </source>
</evidence>